<dbReference type="AlphaFoldDB" id="A0AAD3XYQ5"/>
<gene>
    <name evidence="2" type="ORF">Nepgr_022753</name>
</gene>
<evidence type="ECO:0000313" key="3">
    <source>
        <dbReference type="Proteomes" id="UP001279734"/>
    </source>
</evidence>
<feature type="region of interest" description="Disordered" evidence="1">
    <location>
        <begin position="235"/>
        <end position="260"/>
    </location>
</feature>
<reference evidence="2" key="1">
    <citation type="submission" date="2023-05" db="EMBL/GenBank/DDBJ databases">
        <title>Nepenthes gracilis genome sequencing.</title>
        <authorList>
            <person name="Fukushima K."/>
        </authorList>
    </citation>
    <scope>NUCLEOTIDE SEQUENCE</scope>
    <source>
        <strain evidence="2">SING2019-196</strain>
    </source>
</reference>
<dbReference type="EMBL" id="BSYO01000022">
    <property type="protein sequence ID" value="GMH20911.1"/>
    <property type="molecule type" value="Genomic_DNA"/>
</dbReference>
<sequence length="306" mass="31822">MSPRQDLFTGNGHVFASVGDLCASDGGFQLATSLMPSATSLVDDGQEFGDADQILPAAEPLSDSHLLPSNLFPADEVCKIVYSPIVDTIAGASDELKACLGQIDPTLEPCMLSADYETQPLGVACTESHEMLVSFPLTVSRAGPKLMKPIHLEGKHRPVCDAAASDSVPPGMQTDEVVKESPSVDSSPSHGEPEQAIVEDLEEAPASRSPPAAVVSLNLDDAGCVVNSHVGKHPKVVSGESLSGWPDPGSEPEVSASVGEGRPRDILLGALVRGSNGCAGIPVDEAGQTSNFDLHDDLDPDVLFPL</sequence>
<protein>
    <submittedName>
        <fullName evidence="2">Uncharacterized protein</fullName>
    </submittedName>
</protein>
<accession>A0AAD3XYQ5</accession>
<keyword evidence="3" id="KW-1185">Reference proteome</keyword>
<proteinExistence type="predicted"/>
<organism evidence="2 3">
    <name type="scientific">Nepenthes gracilis</name>
    <name type="common">Slender pitcher plant</name>
    <dbReference type="NCBI Taxonomy" id="150966"/>
    <lineage>
        <taxon>Eukaryota</taxon>
        <taxon>Viridiplantae</taxon>
        <taxon>Streptophyta</taxon>
        <taxon>Embryophyta</taxon>
        <taxon>Tracheophyta</taxon>
        <taxon>Spermatophyta</taxon>
        <taxon>Magnoliopsida</taxon>
        <taxon>eudicotyledons</taxon>
        <taxon>Gunneridae</taxon>
        <taxon>Pentapetalae</taxon>
        <taxon>Caryophyllales</taxon>
        <taxon>Nepenthaceae</taxon>
        <taxon>Nepenthes</taxon>
    </lineage>
</organism>
<feature type="region of interest" description="Disordered" evidence="1">
    <location>
        <begin position="161"/>
        <end position="195"/>
    </location>
</feature>
<comment type="caution">
    <text evidence="2">The sequence shown here is derived from an EMBL/GenBank/DDBJ whole genome shotgun (WGS) entry which is preliminary data.</text>
</comment>
<dbReference type="Proteomes" id="UP001279734">
    <property type="component" value="Unassembled WGS sequence"/>
</dbReference>
<name>A0AAD3XYQ5_NEPGR</name>
<evidence type="ECO:0000313" key="2">
    <source>
        <dbReference type="EMBL" id="GMH20911.1"/>
    </source>
</evidence>
<evidence type="ECO:0000256" key="1">
    <source>
        <dbReference type="SAM" id="MobiDB-lite"/>
    </source>
</evidence>